<gene>
    <name evidence="3" type="primary">LOC117648101</name>
</gene>
<dbReference type="Proteomes" id="UP000515158">
    <property type="component" value="Unplaced"/>
</dbReference>
<protein>
    <submittedName>
        <fullName evidence="3">Uncharacterized protein LOC117648101 isoform X1</fullName>
    </submittedName>
</protein>
<keyword evidence="2" id="KW-1185">Reference proteome</keyword>
<accession>A0A6P8ZCC1</accession>
<organism evidence="3">
    <name type="scientific">Thrips palmi</name>
    <name type="common">Melon thrips</name>
    <dbReference type="NCBI Taxonomy" id="161013"/>
    <lineage>
        <taxon>Eukaryota</taxon>
        <taxon>Metazoa</taxon>
        <taxon>Ecdysozoa</taxon>
        <taxon>Arthropoda</taxon>
        <taxon>Hexapoda</taxon>
        <taxon>Insecta</taxon>
        <taxon>Pterygota</taxon>
        <taxon>Neoptera</taxon>
        <taxon>Paraneoptera</taxon>
        <taxon>Thysanoptera</taxon>
        <taxon>Terebrantia</taxon>
        <taxon>Thripoidea</taxon>
        <taxon>Thripidae</taxon>
        <taxon>Thrips</taxon>
    </lineage>
</organism>
<feature type="chain" id="PRO_5028185714" evidence="1">
    <location>
        <begin position="19"/>
        <end position="198"/>
    </location>
</feature>
<evidence type="ECO:0000256" key="1">
    <source>
        <dbReference type="SAM" id="SignalP"/>
    </source>
</evidence>
<name>A0A6P8ZCC1_THRPL</name>
<dbReference type="InParanoid" id="A0A6P8ZCC1"/>
<feature type="signal peptide" evidence="1">
    <location>
        <begin position="1"/>
        <end position="18"/>
    </location>
</feature>
<dbReference type="AlphaFoldDB" id="A0A6P8ZCC1"/>
<sequence>MKLDWLAILLPALDLVSSKFIPSFAGPYTAFVHTIDACPSDGTFVLQFRPTHFNRARPNERQRVTGNATVKKPVTDNFWSTVNLAVRANNEWKENFFVNKFSRQGCTAIRLHSPELFNLVVKYTGASADKNAPCVIPPGFFVVKDEPISWTFPNFPIMPYGRYRFRGTSRDSETSNITRLCIDVDCEVIPKIRLCTVD</sequence>
<dbReference type="GeneID" id="117648101"/>
<dbReference type="RefSeq" id="XP_034246207.1">
    <property type="nucleotide sequence ID" value="XM_034390316.1"/>
</dbReference>
<dbReference type="KEGG" id="tpal:117648101"/>
<reference evidence="3" key="1">
    <citation type="submission" date="2025-08" db="UniProtKB">
        <authorList>
            <consortium name="RefSeq"/>
        </authorList>
    </citation>
    <scope>IDENTIFICATION</scope>
    <source>
        <tissue evidence="3">Total insect</tissue>
    </source>
</reference>
<keyword evidence="1" id="KW-0732">Signal</keyword>
<evidence type="ECO:0000313" key="3">
    <source>
        <dbReference type="RefSeq" id="XP_034246207.1"/>
    </source>
</evidence>
<proteinExistence type="predicted"/>
<evidence type="ECO:0000313" key="2">
    <source>
        <dbReference type="Proteomes" id="UP000515158"/>
    </source>
</evidence>